<dbReference type="STRING" id="33097.A0A150GEB8"/>
<protein>
    <recommendedName>
        <fullName evidence="2">beta-mannosidase</fullName>
        <ecNumber evidence="2">3.2.1.25</ecNumber>
    </recommendedName>
</protein>
<dbReference type="EMBL" id="LSYV01000030">
    <property type="protein sequence ID" value="KXZ48197.1"/>
    <property type="molecule type" value="Genomic_DNA"/>
</dbReference>
<feature type="compositionally biased region" description="Gly residues" evidence="5">
    <location>
        <begin position="839"/>
        <end position="853"/>
    </location>
</feature>
<evidence type="ECO:0000313" key="8">
    <source>
        <dbReference type="EMBL" id="KXZ48197.1"/>
    </source>
</evidence>
<evidence type="ECO:0000256" key="4">
    <source>
        <dbReference type="ARBA" id="ARBA00023295"/>
    </source>
</evidence>
<gene>
    <name evidence="8" type="ORF">GPECTOR_29g104</name>
</gene>
<dbReference type="InterPro" id="IPR017853">
    <property type="entry name" value="GH"/>
</dbReference>
<feature type="region of interest" description="Disordered" evidence="5">
    <location>
        <begin position="366"/>
        <end position="385"/>
    </location>
</feature>
<feature type="region of interest" description="Disordered" evidence="5">
    <location>
        <begin position="1226"/>
        <end position="1302"/>
    </location>
</feature>
<dbReference type="Gene3D" id="2.60.40.10">
    <property type="entry name" value="Immunoglobulins"/>
    <property type="match status" value="1"/>
</dbReference>
<feature type="region of interest" description="Disordered" evidence="5">
    <location>
        <begin position="831"/>
        <end position="870"/>
    </location>
</feature>
<feature type="compositionally biased region" description="Low complexity" evidence="5">
    <location>
        <begin position="948"/>
        <end position="957"/>
    </location>
</feature>
<feature type="chain" id="PRO_5007561985" description="beta-mannosidase" evidence="6">
    <location>
        <begin position="21"/>
        <end position="1473"/>
    </location>
</feature>
<keyword evidence="3" id="KW-0378">Hydrolase</keyword>
<feature type="compositionally biased region" description="Gly residues" evidence="5">
    <location>
        <begin position="1119"/>
        <end position="1138"/>
    </location>
</feature>
<keyword evidence="4" id="KW-0326">Glycosidase</keyword>
<dbReference type="InterPro" id="IPR050887">
    <property type="entry name" value="Beta-mannosidase_GH2"/>
</dbReference>
<dbReference type="SUPFAM" id="SSF49785">
    <property type="entry name" value="Galactose-binding domain-like"/>
    <property type="match status" value="1"/>
</dbReference>
<feature type="region of interest" description="Disordered" evidence="5">
    <location>
        <begin position="1110"/>
        <end position="1148"/>
    </location>
</feature>
<evidence type="ECO:0000313" key="9">
    <source>
        <dbReference type="Proteomes" id="UP000075714"/>
    </source>
</evidence>
<evidence type="ECO:0000256" key="5">
    <source>
        <dbReference type="SAM" id="MobiDB-lite"/>
    </source>
</evidence>
<dbReference type="Gene3D" id="2.60.120.260">
    <property type="entry name" value="Galactose-binding domain-like"/>
    <property type="match status" value="1"/>
</dbReference>
<feature type="signal peptide" evidence="6">
    <location>
        <begin position="1"/>
        <end position="20"/>
    </location>
</feature>
<dbReference type="GO" id="GO:0004567">
    <property type="term" value="F:beta-mannosidase activity"/>
    <property type="evidence" value="ECO:0007669"/>
    <property type="project" value="UniProtKB-EC"/>
</dbReference>
<evidence type="ECO:0000256" key="6">
    <source>
        <dbReference type="SAM" id="SignalP"/>
    </source>
</evidence>
<proteinExistence type="predicted"/>
<dbReference type="SUPFAM" id="SSF49303">
    <property type="entry name" value="beta-Galactosidase/glucuronidase domain"/>
    <property type="match status" value="1"/>
</dbReference>
<evidence type="ECO:0000256" key="2">
    <source>
        <dbReference type="ARBA" id="ARBA00012754"/>
    </source>
</evidence>
<feature type="domain" description="Beta-mannosidase-like galactose-binding" evidence="7">
    <location>
        <begin position="177"/>
        <end position="282"/>
    </location>
</feature>
<feature type="region of interest" description="Disordered" evidence="5">
    <location>
        <begin position="1406"/>
        <end position="1432"/>
    </location>
</feature>
<dbReference type="InterPro" id="IPR013783">
    <property type="entry name" value="Ig-like_fold"/>
</dbReference>
<dbReference type="InterPro" id="IPR008979">
    <property type="entry name" value="Galactose-bd-like_sf"/>
</dbReference>
<feature type="compositionally biased region" description="Low complexity" evidence="5">
    <location>
        <begin position="435"/>
        <end position="444"/>
    </location>
</feature>
<feature type="compositionally biased region" description="Low complexity" evidence="5">
    <location>
        <begin position="21"/>
        <end position="48"/>
    </location>
</feature>
<feature type="region of interest" description="Disordered" evidence="5">
    <location>
        <begin position="137"/>
        <end position="170"/>
    </location>
</feature>
<feature type="region of interest" description="Disordered" evidence="5">
    <location>
        <begin position="21"/>
        <end position="52"/>
    </location>
</feature>
<dbReference type="Proteomes" id="UP000075714">
    <property type="component" value="Unassembled WGS sequence"/>
</dbReference>
<dbReference type="PANTHER" id="PTHR43730:SF1">
    <property type="entry name" value="BETA-MANNOSIDASE"/>
    <property type="match status" value="1"/>
</dbReference>
<dbReference type="SUPFAM" id="SSF51445">
    <property type="entry name" value="(Trans)glycosidases"/>
    <property type="match status" value="2"/>
</dbReference>
<name>A0A150GEB8_GONPE</name>
<keyword evidence="9" id="KW-1185">Reference proteome</keyword>
<evidence type="ECO:0000256" key="3">
    <source>
        <dbReference type="ARBA" id="ARBA00022801"/>
    </source>
</evidence>
<evidence type="ECO:0000256" key="1">
    <source>
        <dbReference type="ARBA" id="ARBA00000829"/>
    </source>
</evidence>
<evidence type="ECO:0000259" key="7">
    <source>
        <dbReference type="Pfam" id="PF22666"/>
    </source>
</evidence>
<dbReference type="InterPro" id="IPR036156">
    <property type="entry name" value="Beta-gal/glucu_dom_sf"/>
</dbReference>
<reference evidence="9" key="1">
    <citation type="journal article" date="2016" name="Nat. Commun.">
        <title>The Gonium pectorale genome demonstrates co-option of cell cycle regulation during the evolution of multicellularity.</title>
        <authorList>
            <person name="Hanschen E.R."/>
            <person name="Marriage T.N."/>
            <person name="Ferris P.J."/>
            <person name="Hamaji T."/>
            <person name="Toyoda A."/>
            <person name="Fujiyama A."/>
            <person name="Neme R."/>
            <person name="Noguchi H."/>
            <person name="Minakuchi Y."/>
            <person name="Suzuki M."/>
            <person name="Kawai-Toyooka H."/>
            <person name="Smith D.R."/>
            <person name="Sparks H."/>
            <person name="Anderson J."/>
            <person name="Bakaric R."/>
            <person name="Luria V."/>
            <person name="Karger A."/>
            <person name="Kirschner M.W."/>
            <person name="Durand P.M."/>
            <person name="Michod R.E."/>
            <person name="Nozaki H."/>
            <person name="Olson B.J."/>
        </authorList>
    </citation>
    <scope>NUCLEOTIDE SEQUENCE [LARGE SCALE GENOMIC DNA]</scope>
    <source>
        <strain evidence="9">NIES-2863</strain>
    </source>
</reference>
<dbReference type="EC" id="3.2.1.25" evidence="2"/>
<organism evidence="8 9">
    <name type="scientific">Gonium pectorale</name>
    <name type="common">Green alga</name>
    <dbReference type="NCBI Taxonomy" id="33097"/>
    <lineage>
        <taxon>Eukaryota</taxon>
        <taxon>Viridiplantae</taxon>
        <taxon>Chlorophyta</taxon>
        <taxon>core chlorophytes</taxon>
        <taxon>Chlorophyceae</taxon>
        <taxon>CS clade</taxon>
        <taxon>Chlamydomonadales</taxon>
        <taxon>Volvocaceae</taxon>
        <taxon>Gonium</taxon>
    </lineage>
</organism>
<dbReference type="InterPro" id="IPR054593">
    <property type="entry name" value="Beta-mannosidase-like_N2"/>
</dbReference>
<feature type="compositionally biased region" description="Low complexity" evidence="5">
    <location>
        <begin position="1254"/>
        <end position="1295"/>
    </location>
</feature>
<feature type="compositionally biased region" description="Gly residues" evidence="5">
    <location>
        <begin position="445"/>
        <end position="477"/>
    </location>
</feature>
<feature type="compositionally biased region" description="Polar residues" evidence="5">
    <location>
        <begin position="938"/>
        <end position="947"/>
    </location>
</feature>
<sequence length="1473" mass="150211">MLVAFLAASAALLPAAPAAAQGSASPAAGQPPASAGPVTSTSSAAASPDYPLPTDGSSAAAALDLSGPAGPRWVVSNANGSIAGLPISVPGYPLAALREVGLLGAPAEDPRSDPLYRFNELEFRWVAMDTWTLAANFTTPRPPPAAAPPSRQGAAGAAAGGSGAGGDSDDSGAGCGWDLVLEGVDTVADVALNGRLLARLKNFHRTHRLDVRDSLLAPGSGTNTLAITLHPAVPYVRQQAASYPYPVPSNTAVGAFGQFAFVRKPASDLGWDWGPAFAPAGVAGPVRLVWYCRPFLAGLHVLEQIHGSKRDPKAGEGAGGFITLRLEAEVWIPTPPPPSPDAATGAAAAATPPHVVVVELRDPANGGGGDGAALARAERPVGQPAATEDRRTFLELQMDVPASAVQLWWPVGFGAQPLYTLAAWLELQRQPPGAATEAAGAAAPGAGGQGEGEATGGQQTGPGGDGRGDGGGGGGGDLQWRPLSGVSSRRAVRRRIGFRTLELVTAPMAEAVEELAGGSGGDNVTPGVFNTSAGKRPFPAPPPESFYLRVNGRPVFARGANLIPLAVLHTDPWVAGPQGLARLLAAALGAGMNMLRIWGGGRYQLEALYDMADGAGLLLWQEFMFACNPYPNTLEFLEEVRLEAAEQVRRLAGHPSVAVWGGNNEVEVSFTWFNETINNTALYAADFTALFVEALGGVAGNDILAGDVHYYNYQDDCLDPAIYPRARFVSEYGYQSFTSYQAVLPYSEAADRTPLSPFMLHRQRHPKGEQELIASLASHFLAPPGGWNRTAPAAAGIRLAQAPSARASAAAAATGSGARASSSLSVARRRSVAERAAGPAGGGVGGAKGGGSGSQLLRRASRVQVTPRPRIQGDPDLFVPWIYQQQVQQALCYTTALATWRSLRSDPRVGTMGVLYWQLNDIWPAYSWSSLDYLDPRVTSSRQPPTHGSSSSAAAAAARDDSGSDFNSSANATAAAGGGELIGGGGWKPLHSAVRRLFSPLALVAAPLQPGGNVTAHVVNDGPRAVPVRFSVLVVSLAENMPACNGGGGGAGCRVRVVQASSRTLSAPPQRSTPLLLSAPASPLLEALPGCSKTTCVLLLRLHALAGAGSAAARRSGDGDGGGEGGEAGEAGAGGDDGGSWPWGLGDPAADEAALLRMASWRELTPPPPPPAERLPPVSQRQGSEEMTTGAPAGGGSGAASASTAKSHGSLVVVPVFGGGIAGAAPSSVAGPGERRSVATGLSQPSPGPGGDDPGTAAGASAASRAKASSEQQQQQQQPDGQGWGQARADGAMASSGGGSGAGLGGAWDWGTSEALVLLAPPKDLQLHLPDIELYNISVRPVSSYRPDGSGAAPSHNSGGTVTASAARSAWCFRLRARRAAALLVALESSLRGAFDENLILLLPPPASPPPPAAPTMGSATTADESAREAPSWQNAFGGGAPLCFYTSEDVAGGEGGFRAALSVRDLHGMQAF</sequence>
<keyword evidence="6" id="KW-0732">Signal</keyword>
<accession>A0A150GEB8</accession>
<dbReference type="Gene3D" id="3.20.20.80">
    <property type="entry name" value="Glycosidases"/>
    <property type="match status" value="2"/>
</dbReference>
<feature type="region of interest" description="Disordered" evidence="5">
    <location>
        <begin position="938"/>
        <end position="970"/>
    </location>
</feature>
<feature type="region of interest" description="Disordered" evidence="5">
    <location>
        <begin position="435"/>
        <end position="484"/>
    </location>
</feature>
<dbReference type="Pfam" id="PF22666">
    <property type="entry name" value="Glyco_hydro_2_N2"/>
    <property type="match status" value="1"/>
</dbReference>
<feature type="compositionally biased region" description="Pro residues" evidence="5">
    <location>
        <begin position="1165"/>
        <end position="1174"/>
    </location>
</feature>
<comment type="catalytic activity">
    <reaction evidence="1">
        <text>Hydrolysis of terminal, non-reducing beta-D-mannose residues in beta-D-mannosides.</text>
        <dbReference type="EC" id="3.2.1.25"/>
    </reaction>
</comment>
<dbReference type="PANTHER" id="PTHR43730">
    <property type="entry name" value="BETA-MANNOSIDASE"/>
    <property type="match status" value="1"/>
</dbReference>
<dbReference type="GO" id="GO:0006516">
    <property type="term" value="P:glycoprotein catabolic process"/>
    <property type="evidence" value="ECO:0007669"/>
    <property type="project" value="TreeGrafter"/>
</dbReference>
<feature type="region of interest" description="Disordered" evidence="5">
    <location>
        <begin position="1162"/>
        <end position="1203"/>
    </location>
</feature>
<comment type="caution">
    <text evidence="8">The sequence shown here is derived from an EMBL/GenBank/DDBJ whole genome shotgun (WGS) entry which is preliminary data.</text>
</comment>
<feature type="compositionally biased region" description="Low complexity" evidence="5">
    <location>
        <begin position="148"/>
        <end position="157"/>
    </location>
</feature>
<dbReference type="OrthoDB" id="2866996at2759"/>